<keyword evidence="2" id="KW-1185">Reference proteome</keyword>
<reference evidence="1 2" key="1">
    <citation type="submission" date="2016-11" db="EMBL/GenBank/DDBJ databases">
        <authorList>
            <person name="Jaros S."/>
            <person name="Januszkiewicz K."/>
            <person name="Wedrychowicz H."/>
        </authorList>
    </citation>
    <scope>NUCLEOTIDE SEQUENCE [LARGE SCALE GENOMIC DNA]</scope>
    <source>
        <strain evidence="1 2">DSM 8605</strain>
    </source>
</reference>
<dbReference type="NCBIfam" id="TIGR01484">
    <property type="entry name" value="HAD-SF-IIB"/>
    <property type="match status" value="1"/>
</dbReference>
<dbReference type="InterPro" id="IPR036412">
    <property type="entry name" value="HAD-like_sf"/>
</dbReference>
<dbReference type="Gene3D" id="3.40.50.1000">
    <property type="entry name" value="HAD superfamily/HAD-like"/>
    <property type="match status" value="1"/>
</dbReference>
<dbReference type="NCBIfam" id="TIGR00099">
    <property type="entry name" value="Cof-subfamily"/>
    <property type="match status" value="1"/>
</dbReference>
<proteinExistence type="predicted"/>
<dbReference type="RefSeq" id="WP_073337016.1">
    <property type="nucleotide sequence ID" value="NZ_FQXM01000003.1"/>
</dbReference>
<evidence type="ECO:0000313" key="2">
    <source>
        <dbReference type="Proteomes" id="UP000184447"/>
    </source>
</evidence>
<dbReference type="GO" id="GO:0000287">
    <property type="term" value="F:magnesium ion binding"/>
    <property type="evidence" value="ECO:0007669"/>
    <property type="project" value="TreeGrafter"/>
</dbReference>
<dbReference type="EMBL" id="FQXM01000003">
    <property type="protein sequence ID" value="SHH28933.1"/>
    <property type="molecule type" value="Genomic_DNA"/>
</dbReference>
<evidence type="ECO:0000313" key="1">
    <source>
        <dbReference type="EMBL" id="SHH28933.1"/>
    </source>
</evidence>
<name>A0A1M5RT02_9CLOT</name>
<dbReference type="Proteomes" id="UP000184447">
    <property type="component" value="Unassembled WGS sequence"/>
</dbReference>
<dbReference type="Pfam" id="PF08282">
    <property type="entry name" value="Hydrolase_3"/>
    <property type="match status" value="1"/>
</dbReference>
<dbReference type="PANTHER" id="PTHR10000">
    <property type="entry name" value="PHOSPHOSERINE PHOSPHATASE"/>
    <property type="match status" value="1"/>
</dbReference>
<gene>
    <name evidence="1" type="ORF">SAMN02745207_00683</name>
</gene>
<dbReference type="OrthoDB" id="9781413at2"/>
<accession>A0A1M5RT02</accession>
<dbReference type="PROSITE" id="PS01229">
    <property type="entry name" value="COF_2"/>
    <property type="match status" value="1"/>
</dbReference>
<dbReference type="SFLD" id="SFLDG01144">
    <property type="entry name" value="C2.B.4:_PGP_Like"/>
    <property type="match status" value="1"/>
</dbReference>
<dbReference type="SFLD" id="SFLDS00003">
    <property type="entry name" value="Haloacid_Dehalogenase"/>
    <property type="match status" value="1"/>
</dbReference>
<sequence length="275" mass="31015">MKYKLICIDMDGTLLNDDKVISEENKLVLKEAHDKGVHISVCTGRLFTSARNFSEMIGVKTPIIASNGAYIREKDEEKVIYKKILPKETCRKIYEIMRNFDVYKFFNTFDIVASEGDFPDWYTYTRFNEGLSEEQKVKLEVYSDFDDFIESQDEMLKFVAVSKDIEELNKARKALSVLDDIEIVSSAPLNFEINAKGVSKGDAAEQLAKIYGLDRNEVICIGDSGNDLSMIKYAGLGIAMGNAEDGIKLNADYITDTNNNDGVAKAIRKFVLLDE</sequence>
<dbReference type="PANTHER" id="PTHR10000:SF8">
    <property type="entry name" value="HAD SUPERFAMILY HYDROLASE-LIKE, TYPE 3"/>
    <property type="match status" value="1"/>
</dbReference>
<dbReference type="InterPro" id="IPR000150">
    <property type="entry name" value="Cof"/>
</dbReference>
<evidence type="ECO:0008006" key="3">
    <source>
        <dbReference type="Google" id="ProtNLM"/>
    </source>
</evidence>
<dbReference type="InterPro" id="IPR006379">
    <property type="entry name" value="HAD-SF_hydro_IIB"/>
</dbReference>
<dbReference type="GO" id="GO:0016791">
    <property type="term" value="F:phosphatase activity"/>
    <property type="evidence" value="ECO:0007669"/>
    <property type="project" value="TreeGrafter"/>
</dbReference>
<dbReference type="CDD" id="cd07516">
    <property type="entry name" value="HAD_Pase"/>
    <property type="match status" value="1"/>
</dbReference>
<dbReference type="GO" id="GO:0005829">
    <property type="term" value="C:cytosol"/>
    <property type="evidence" value="ECO:0007669"/>
    <property type="project" value="TreeGrafter"/>
</dbReference>
<dbReference type="PROSITE" id="PS01228">
    <property type="entry name" value="COF_1"/>
    <property type="match status" value="1"/>
</dbReference>
<dbReference type="SUPFAM" id="SSF56784">
    <property type="entry name" value="HAD-like"/>
    <property type="match status" value="1"/>
</dbReference>
<dbReference type="Gene3D" id="3.30.1240.10">
    <property type="match status" value="1"/>
</dbReference>
<dbReference type="InterPro" id="IPR023214">
    <property type="entry name" value="HAD_sf"/>
</dbReference>
<dbReference type="AlphaFoldDB" id="A0A1M5RT02"/>
<dbReference type="STRING" id="1121316.SAMN02745207_00683"/>
<dbReference type="SFLD" id="SFLDG01140">
    <property type="entry name" value="C2.B:_Phosphomannomutase_and_P"/>
    <property type="match status" value="1"/>
</dbReference>
<organism evidence="1 2">
    <name type="scientific">Clostridium grantii DSM 8605</name>
    <dbReference type="NCBI Taxonomy" id="1121316"/>
    <lineage>
        <taxon>Bacteria</taxon>
        <taxon>Bacillati</taxon>
        <taxon>Bacillota</taxon>
        <taxon>Clostridia</taxon>
        <taxon>Eubacteriales</taxon>
        <taxon>Clostridiaceae</taxon>
        <taxon>Clostridium</taxon>
    </lineage>
</organism>
<protein>
    <recommendedName>
        <fullName evidence="3">Cof subfamily of IIB subfamily of haloacid dehalogenase superfamily/HAD-superfamily hydrolase, subfamily IIB</fullName>
    </recommendedName>
</protein>